<proteinExistence type="predicted"/>
<accession>A0A8T8K5M5</accession>
<dbReference type="Pfam" id="PF10133">
    <property type="entry name" value="CooT"/>
    <property type="match status" value="1"/>
</dbReference>
<dbReference type="OrthoDB" id="59271at2157"/>
<reference evidence="1" key="1">
    <citation type="submission" date="2020-07" db="EMBL/GenBank/DDBJ databases">
        <title>Methanobacterium. sp. MethCan genome.</title>
        <authorList>
            <person name="Postec A."/>
            <person name="Quemeneur M."/>
        </authorList>
    </citation>
    <scope>NUCLEOTIDE SEQUENCE</scope>
    <source>
        <strain evidence="1">MethCAN</strain>
    </source>
</reference>
<keyword evidence="2" id="KW-1185">Reference proteome</keyword>
<evidence type="ECO:0000313" key="2">
    <source>
        <dbReference type="Proteomes" id="UP000681041"/>
    </source>
</evidence>
<protein>
    <submittedName>
        <fullName evidence="1">CooT family nickel-binding protein</fullName>
    </submittedName>
</protein>
<name>A0A8T8K5M5_9EURY</name>
<dbReference type="RefSeq" id="WP_211534089.1">
    <property type="nucleotide sequence ID" value="NZ_CP058560.1"/>
</dbReference>
<dbReference type="KEGG" id="meme:HYG87_04835"/>
<organism evidence="1 2">
    <name type="scientific">Methanobacterium alkalithermotolerans</name>
    <dbReference type="NCBI Taxonomy" id="2731220"/>
    <lineage>
        <taxon>Archaea</taxon>
        <taxon>Methanobacteriati</taxon>
        <taxon>Methanobacteriota</taxon>
        <taxon>Methanomada group</taxon>
        <taxon>Methanobacteria</taxon>
        <taxon>Methanobacteriales</taxon>
        <taxon>Methanobacteriaceae</taxon>
        <taxon>Methanobacterium</taxon>
    </lineage>
</organism>
<gene>
    <name evidence="1" type="ORF">HYG87_04835</name>
</gene>
<dbReference type="EMBL" id="CP058560">
    <property type="protein sequence ID" value="QUH23142.1"/>
    <property type="molecule type" value="Genomic_DNA"/>
</dbReference>
<sequence>MCESNAYQSDGTLIMEDVLNIKIDGKKIELVDILNQKKNLTGTISEIDLDKHSIFIKLE</sequence>
<evidence type="ECO:0000313" key="1">
    <source>
        <dbReference type="EMBL" id="QUH23142.1"/>
    </source>
</evidence>
<dbReference type="AlphaFoldDB" id="A0A8T8K5M5"/>
<dbReference type="InterPro" id="IPR019300">
    <property type="entry name" value="CooT"/>
</dbReference>
<dbReference type="Proteomes" id="UP000681041">
    <property type="component" value="Chromosome"/>
</dbReference>
<dbReference type="GeneID" id="64820066"/>